<sequence length="495" mass="53089">MRSILTAILCIGLTGVVKATDGRWGQGCTYITLTKQIYCFGGEPFSDSKKQIPVYSLNVTDNSVVDISNPVWNTIEGVPNNISPSAASRFIFAAVPGTDLVYLKGGIVCTACTYNSGYFYNVSNNQWTKTNTETPVYAAAFTLVNNNLYYFGGKTVPATGFDTSVTILYNNVYSTSMKTGIGGPTIFPNGGLPLPQATWAASMVYSTTYSVLLVVGGEQGSSVSGPVAMDDIIAVNLKTSVYSKWNDTISTTGSLPPTRWAHSLIMDPTNTNAIMFGGCDNNGGAMNDLWLYNVVKRTWSPQKTTGTPPTPRCRHSAVVVGKYMFILFGGNNDVFNADINVALDMNTWEWTTAPVIGTPPVSSSTPSKPSLTPSDSISKPTSFEVLSSNKEDSSGISGGVIAGISVGATAGVGIIGALFFFFVFKKRNRYSRANNHVEYFTKDDNFISKQNAPIPSHLSEGYREISPGKDIRPNQLLPGPALPSGRIMLAPVKQS</sequence>
<dbReference type="Gene3D" id="2.120.10.80">
    <property type="entry name" value="Kelch-type beta propeller"/>
    <property type="match status" value="2"/>
</dbReference>
<protein>
    <recommendedName>
        <fullName evidence="8">Galactose oxidase</fullName>
    </recommendedName>
</protein>
<keyword evidence="7" id="KW-1185">Reference proteome</keyword>
<evidence type="ECO:0000256" key="1">
    <source>
        <dbReference type="ARBA" id="ARBA00022441"/>
    </source>
</evidence>
<evidence type="ECO:0000313" key="7">
    <source>
        <dbReference type="Proteomes" id="UP000077315"/>
    </source>
</evidence>
<dbReference type="InParanoid" id="A0A167NNF5"/>
<dbReference type="EMBL" id="KV440976">
    <property type="protein sequence ID" value="OAD76338.1"/>
    <property type="molecule type" value="Genomic_DNA"/>
</dbReference>
<evidence type="ECO:0000256" key="2">
    <source>
        <dbReference type="ARBA" id="ARBA00022737"/>
    </source>
</evidence>
<proteinExistence type="predicted"/>
<dbReference type="RefSeq" id="XP_018294378.1">
    <property type="nucleotide sequence ID" value="XM_018435399.1"/>
</dbReference>
<keyword evidence="4" id="KW-0812">Transmembrane</keyword>
<evidence type="ECO:0000256" key="3">
    <source>
        <dbReference type="SAM" id="MobiDB-lite"/>
    </source>
</evidence>
<dbReference type="PANTHER" id="PTHR46093">
    <property type="entry name" value="ACYL-COA-BINDING DOMAIN-CONTAINING PROTEIN 5"/>
    <property type="match status" value="1"/>
</dbReference>
<dbReference type="VEuPathDB" id="FungiDB:PHYBLDRAFT_166312"/>
<keyword evidence="5" id="KW-0732">Signal</keyword>
<dbReference type="Proteomes" id="UP000077315">
    <property type="component" value="Unassembled WGS sequence"/>
</dbReference>
<feature type="region of interest" description="Disordered" evidence="3">
    <location>
        <begin position="357"/>
        <end position="379"/>
    </location>
</feature>
<dbReference type="PANTHER" id="PTHR46093:SF18">
    <property type="entry name" value="FIBRONECTIN TYPE-III DOMAIN-CONTAINING PROTEIN"/>
    <property type="match status" value="1"/>
</dbReference>
<dbReference type="SUPFAM" id="SSF117281">
    <property type="entry name" value="Kelch motif"/>
    <property type="match status" value="2"/>
</dbReference>
<evidence type="ECO:0000256" key="5">
    <source>
        <dbReference type="SAM" id="SignalP"/>
    </source>
</evidence>
<gene>
    <name evidence="6" type="ORF">PHYBLDRAFT_166312</name>
</gene>
<dbReference type="Pfam" id="PF24681">
    <property type="entry name" value="Kelch_KLHDC2_KLHL20_DRC7"/>
    <property type="match status" value="1"/>
</dbReference>
<keyword evidence="4" id="KW-0472">Membrane</keyword>
<organism evidence="6 7">
    <name type="scientific">Phycomyces blakesleeanus (strain ATCC 8743b / DSM 1359 / FGSC 10004 / NBRC 33097 / NRRL 1555)</name>
    <dbReference type="NCBI Taxonomy" id="763407"/>
    <lineage>
        <taxon>Eukaryota</taxon>
        <taxon>Fungi</taxon>
        <taxon>Fungi incertae sedis</taxon>
        <taxon>Mucoromycota</taxon>
        <taxon>Mucoromycotina</taxon>
        <taxon>Mucoromycetes</taxon>
        <taxon>Mucorales</taxon>
        <taxon>Phycomycetaceae</taxon>
        <taxon>Phycomyces</taxon>
    </lineage>
</organism>
<dbReference type="OrthoDB" id="2275515at2759"/>
<dbReference type="AlphaFoldDB" id="A0A167NNF5"/>
<feature type="chain" id="PRO_5007890795" description="Galactose oxidase" evidence="5">
    <location>
        <begin position="20"/>
        <end position="495"/>
    </location>
</feature>
<name>A0A167NNF5_PHYB8</name>
<feature type="transmembrane region" description="Helical" evidence="4">
    <location>
        <begin position="400"/>
        <end position="424"/>
    </location>
</feature>
<evidence type="ECO:0008006" key="8">
    <source>
        <dbReference type="Google" id="ProtNLM"/>
    </source>
</evidence>
<evidence type="ECO:0000256" key="4">
    <source>
        <dbReference type="SAM" id="Phobius"/>
    </source>
</evidence>
<feature type="compositionally biased region" description="Low complexity" evidence="3">
    <location>
        <begin position="358"/>
        <end position="376"/>
    </location>
</feature>
<accession>A0A167NNF5</accession>
<keyword evidence="4" id="KW-1133">Transmembrane helix</keyword>
<feature type="signal peptide" evidence="5">
    <location>
        <begin position="1"/>
        <end position="19"/>
    </location>
</feature>
<keyword evidence="2" id="KW-0677">Repeat</keyword>
<reference evidence="7" key="1">
    <citation type="submission" date="2015-06" db="EMBL/GenBank/DDBJ databases">
        <title>Expansion of signal transduction pathways in fungi by whole-genome duplication.</title>
        <authorList>
            <consortium name="DOE Joint Genome Institute"/>
            <person name="Corrochano L.M."/>
            <person name="Kuo A."/>
            <person name="Marcet-Houben M."/>
            <person name="Polaino S."/>
            <person name="Salamov A."/>
            <person name="Villalobos J.M."/>
            <person name="Alvarez M.I."/>
            <person name="Avalos J."/>
            <person name="Benito E.P."/>
            <person name="Benoit I."/>
            <person name="Burger G."/>
            <person name="Camino L.P."/>
            <person name="Canovas D."/>
            <person name="Cerda-Olmedo E."/>
            <person name="Cheng J.-F."/>
            <person name="Dominguez A."/>
            <person name="Elias M."/>
            <person name="Eslava A.P."/>
            <person name="Glaser F."/>
            <person name="Grimwood J."/>
            <person name="Gutierrez G."/>
            <person name="Heitman J."/>
            <person name="Henrissat B."/>
            <person name="Iturriaga E.A."/>
            <person name="Lang B.F."/>
            <person name="Lavin J.L."/>
            <person name="Lee S."/>
            <person name="Li W."/>
            <person name="Lindquist E."/>
            <person name="Lopez-Garcia S."/>
            <person name="Luque E.M."/>
            <person name="Marcos A.T."/>
            <person name="Martin J."/>
            <person name="McCluskey K."/>
            <person name="Medina H.R."/>
            <person name="Miralles-Duran A."/>
            <person name="Miyazaki A."/>
            <person name="Munoz-Torres E."/>
            <person name="Oguiza J.A."/>
            <person name="Ohm R."/>
            <person name="Olmedo M."/>
            <person name="Orejas M."/>
            <person name="Ortiz-Castellanos L."/>
            <person name="Pisabarro A.G."/>
            <person name="Rodriguez-Romero J."/>
            <person name="Ruiz-Herrera J."/>
            <person name="Ruiz-Vazquez R."/>
            <person name="Sanz C."/>
            <person name="Schackwitz W."/>
            <person name="Schmutz J."/>
            <person name="Shahriari M."/>
            <person name="Shelest E."/>
            <person name="Silva-Franco F."/>
            <person name="Soanes D."/>
            <person name="Syed K."/>
            <person name="Tagua V.G."/>
            <person name="Talbot N.J."/>
            <person name="Thon M."/>
            <person name="De vries R.P."/>
            <person name="Wiebenga A."/>
            <person name="Yadav J.S."/>
            <person name="Braun E.L."/>
            <person name="Baker S."/>
            <person name="Garre V."/>
            <person name="Horwitz B."/>
            <person name="Torres-Martinez S."/>
            <person name="Idnurm A."/>
            <person name="Herrera-Estrella A."/>
            <person name="Gabaldon T."/>
            <person name="Grigoriev I.V."/>
        </authorList>
    </citation>
    <scope>NUCLEOTIDE SEQUENCE [LARGE SCALE GENOMIC DNA]</scope>
    <source>
        <strain evidence="7">NRRL 1555(-)</strain>
    </source>
</reference>
<evidence type="ECO:0000313" key="6">
    <source>
        <dbReference type="EMBL" id="OAD76338.1"/>
    </source>
</evidence>
<keyword evidence="1" id="KW-0880">Kelch repeat</keyword>
<dbReference type="STRING" id="763407.A0A167NNF5"/>
<dbReference type="GeneID" id="28996305"/>
<dbReference type="InterPro" id="IPR015915">
    <property type="entry name" value="Kelch-typ_b-propeller"/>
</dbReference>